<feature type="compositionally biased region" description="Basic residues" evidence="1">
    <location>
        <begin position="22"/>
        <end position="36"/>
    </location>
</feature>
<keyword evidence="3" id="KW-1185">Reference proteome</keyword>
<dbReference type="Proteomes" id="UP001178461">
    <property type="component" value="Chromosome 12"/>
</dbReference>
<gene>
    <name evidence="2" type="ORF">PODLI_1B021849</name>
</gene>
<dbReference type="AlphaFoldDB" id="A0AA35PJW4"/>
<feature type="region of interest" description="Disordered" evidence="1">
    <location>
        <begin position="1"/>
        <end position="38"/>
    </location>
</feature>
<accession>A0AA35PJW4</accession>
<name>A0AA35PJW4_9SAUR</name>
<reference evidence="2" key="1">
    <citation type="submission" date="2022-12" db="EMBL/GenBank/DDBJ databases">
        <authorList>
            <person name="Alioto T."/>
            <person name="Alioto T."/>
            <person name="Gomez Garrido J."/>
        </authorList>
    </citation>
    <scope>NUCLEOTIDE SEQUENCE</scope>
</reference>
<evidence type="ECO:0000313" key="2">
    <source>
        <dbReference type="EMBL" id="CAI5788183.1"/>
    </source>
</evidence>
<evidence type="ECO:0000313" key="3">
    <source>
        <dbReference type="Proteomes" id="UP001178461"/>
    </source>
</evidence>
<sequence length="67" mass="7761">MPPELASPAEDDLLMPQVPPFGRKRLQRRRSRRGGQRRTEMMLTLPHRAFNMYKALCNGQKLTVIPT</sequence>
<proteinExistence type="predicted"/>
<protein>
    <submittedName>
        <fullName evidence="2">Uncharacterized protein</fullName>
    </submittedName>
</protein>
<organism evidence="2 3">
    <name type="scientific">Podarcis lilfordi</name>
    <name type="common">Lilford's wall lizard</name>
    <dbReference type="NCBI Taxonomy" id="74358"/>
    <lineage>
        <taxon>Eukaryota</taxon>
        <taxon>Metazoa</taxon>
        <taxon>Chordata</taxon>
        <taxon>Craniata</taxon>
        <taxon>Vertebrata</taxon>
        <taxon>Euteleostomi</taxon>
        <taxon>Lepidosauria</taxon>
        <taxon>Squamata</taxon>
        <taxon>Bifurcata</taxon>
        <taxon>Unidentata</taxon>
        <taxon>Episquamata</taxon>
        <taxon>Laterata</taxon>
        <taxon>Lacertibaenia</taxon>
        <taxon>Lacertidae</taxon>
        <taxon>Podarcis</taxon>
    </lineage>
</organism>
<evidence type="ECO:0000256" key="1">
    <source>
        <dbReference type="SAM" id="MobiDB-lite"/>
    </source>
</evidence>
<dbReference type="EMBL" id="OX395137">
    <property type="protein sequence ID" value="CAI5788183.1"/>
    <property type="molecule type" value="Genomic_DNA"/>
</dbReference>